<evidence type="ECO:0000313" key="9">
    <source>
        <dbReference type="EMBL" id="MDR5654535.1"/>
    </source>
</evidence>
<dbReference type="EC" id="4.1.1.17" evidence="6"/>
<dbReference type="InterPro" id="IPR029066">
    <property type="entry name" value="PLP-binding_barrel"/>
</dbReference>
<evidence type="ECO:0000256" key="6">
    <source>
        <dbReference type="ARBA" id="ARBA00034138"/>
    </source>
</evidence>
<dbReference type="InterPro" id="IPR009006">
    <property type="entry name" value="Ala_racemase/Decarboxylase_C"/>
</dbReference>
<dbReference type="EMBL" id="JAVKPH010000028">
    <property type="protein sequence ID" value="MDR5654535.1"/>
    <property type="molecule type" value="Genomic_DNA"/>
</dbReference>
<keyword evidence="10" id="KW-1185">Reference proteome</keyword>
<name>A0ABU1FCE0_9RHOB</name>
<dbReference type="InterPro" id="IPR022657">
    <property type="entry name" value="De-COase2_CS"/>
</dbReference>
<keyword evidence="4" id="KW-0456">Lyase</keyword>
<evidence type="ECO:0000256" key="2">
    <source>
        <dbReference type="ARBA" id="ARBA00008872"/>
    </source>
</evidence>
<dbReference type="Gene3D" id="3.20.20.10">
    <property type="entry name" value="Alanine racemase"/>
    <property type="match status" value="1"/>
</dbReference>
<comment type="cofactor">
    <cofactor evidence="1">
        <name>pyridoxal 5'-phosphate</name>
        <dbReference type="ChEBI" id="CHEBI:597326"/>
    </cofactor>
</comment>
<comment type="catalytic activity">
    <reaction evidence="7">
        <text>L-ornithine + H(+) = putrescine + CO2</text>
        <dbReference type="Rhea" id="RHEA:22964"/>
        <dbReference type="ChEBI" id="CHEBI:15378"/>
        <dbReference type="ChEBI" id="CHEBI:16526"/>
        <dbReference type="ChEBI" id="CHEBI:46911"/>
        <dbReference type="ChEBI" id="CHEBI:326268"/>
        <dbReference type="EC" id="4.1.1.17"/>
    </reaction>
</comment>
<dbReference type="InterPro" id="IPR022653">
    <property type="entry name" value="De-COase2_pyr-phos_BS"/>
</dbReference>
<feature type="domain" description="Orn/DAP/Arg decarboxylase 2 N-terminal" evidence="8">
    <location>
        <begin position="37"/>
        <end position="263"/>
    </location>
</feature>
<evidence type="ECO:0000259" key="8">
    <source>
        <dbReference type="Pfam" id="PF02784"/>
    </source>
</evidence>
<dbReference type="InterPro" id="IPR002433">
    <property type="entry name" value="Orn_de-COase"/>
</dbReference>
<evidence type="ECO:0000256" key="4">
    <source>
        <dbReference type="ARBA" id="ARBA00023239"/>
    </source>
</evidence>
<dbReference type="InterPro" id="IPR000183">
    <property type="entry name" value="Orn/DAP/Arg_de-COase"/>
</dbReference>
<organism evidence="9 10">
    <name type="scientific">Ruixingdingia sedimenti</name>
    <dbReference type="NCBI Taxonomy" id="3073604"/>
    <lineage>
        <taxon>Bacteria</taxon>
        <taxon>Pseudomonadati</taxon>
        <taxon>Pseudomonadota</taxon>
        <taxon>Alphaproteobacteria</taxon>
        <taxon>Rhodobacterales</taxon>
        <taxon>Paracoccaceae</taxon>
        <taxon>Ruixingdingia</taxon>
    </lineage>
</organism>
<dbReference type="RefSeq" id="WP_310458692.1">
    <property type="nucleotide sequence ID" value="NZ_JAVKPH010000028.1"/>
</dbReference>
<keyword evidence="3" id="KW-0663">Pyridoxal phosphate</keyword>
<dbReference type="InterPro" id="IPR022644">
    <property type="entry name" value="De-COase2_N"/>
</dbReference>
<evidence type="ECO:0000256" key="3">
    <source>
        <dbReference type="ARBA" id="ARBA00022898"/>
    </source>
</evidence>
<dbReference type="SUPFAM" id="SSF51419">
    <property type="entry name" value="PLP-binding barrel"/>
    <property type="match status" value="1"/>
</dbReference>
<dbReference type="Proteomes" id="UP001247754">
    <property type="component" value="Unassembled WGS sequence"/>
</dbReference>
<sequence length="380" mass="40464">MGLSKTIWAHPAEFLAHQQPENPVLFFSPGVLQAAARRFIDGFPGLVTYAVKSNPEEVVIENLAAAGVHGFDVASPAEIRMIRRLCPEAALHYNNPVRARSEIAVAVAHGVCSYSVDSHSELSKLIDLVPAAGTEITVRFKLPVQGAAYNFGAKFGATVELATELLARVAAAGFVPSITFHPGTQCTDPAAWEAYIRTAAQIARDAGVRIARLNVGGGFPSHRLSDVVPQIEATFALIGRVTAEAFGDARPALVCEPGRALVAESFSLAARVKAVRDDAHVFLNDGTYGNLDELPVIGIIDRVEVITPEGARRTGAPRPRIVFGPTCDSVDRLPGELPLPGDIAEDDYVLFHGLGAYSVATNTRFNGFGDVAIETVLSLH</sequence>
<comment type="caution">
    <text evidence="9">The sequence shown here is derived from an EMBL/GenBank/DDBJ whole genome shotgun (WGS) entry which is preliminary data.</text>
</comment>
<comment type="similarity">
    <text evidence="2">Belongs to the Orn/Lys/Arg decarboxylase class-II family.</text>
</comment>
<dbReference type="PROSITE" id="PS00879">
    <property type="entry name" value="ODR_DC_2_2"/>
    <property type="match status" value="1"/>
</dbReference>
<dbReference type="Gene3D" id="2.40.37.10">
    <property type="entry name" value="Lyase, Ornithine Decarboxylase, Chain A, domain 1"/>
    <property type="match status" value="1"/>
</dbReference>
<dbReference type="PRINTS" id="PR01179">
    <property type="entry name" value="ODADCRBXLASE"/>
</dbReference>
<comment type="pathway">
    <text evidence="5">Amine and polyamine biosynthesis; putrescine biosynthesis via L-ornithine pathway; putrescine from L-ornithine: step 1/1.</text>
</comment>
<reference evidence="9 10" key="1">
    <citation type="submission" date="2023-09" db="EMBL/GenBank/DDBJ databases">
        <title>Xinfangfangia sedmenti sp. nov., isolated the sedment.</title>
        <authorList>
            <person name="Xu L."/>
        </authorList>
    </citation>
    <scope>NUCLEOTIDE SEQUENCE [LARGE SCALE GENOMIC DNA]</scope>
    <source>
        <strain evidence="9 10">LG-4</strain>
    </source>
</reference>
<dbReference type="PANTHER" id="PTHR11482">
    <property type="entry name" value="ARGININE/DIAMINOPIMELATE/ORNITHINE DECARBOXYLASE"/>
    <property type="match status" value="1"/>
</dbReference>
<dbReference type="Pfam" id="PF02784">
    <property type="entry name" value="Orn_Arg_deC_N"/>
    <property type="match status" value="1"/>
</dbReference>
<proteinExistence type="inferred from homology"/>
<accession>A0ABU1FCE0</accession>
<dbReference type="CDD" id="cd00622">
    <property type="entry name" value="PLPDE_III_ODC"/>
    <property type="match status" value="1"/>
</dbReference>
<evidence type="ECO:0000256" key="5">
    <source>
        <dbReference type="ARBA" id="ARBA00034115"/>
    </source>
</evidence>
<protein>
    <recommendedName>
        <fullName evidence="6">ornithine decarboxylase</fullName>
        <ecNumber evidence="6">4.1.1.17</ecNumber>
    </recommendedName>
</protein>
<evidence type="ECO:0000313" key="10">
    <source>
        <dbReference type="Proteomes" id="UP001247754"/>
    </source>
</evidence>
<dbReference type="SUPFAM" id="SSF50621">
    <property type="entry name" value="Alanine racemase C-terminal domain-like"/>
    <property type="match status" value="1"/>
</dbReference>
<evidence type="ECO:0000256" key="7">
    <source>
        <dbReference type="ARBA" id="ARBA00049127"/>
    </source>
</evidence>
<evidence type="ECO:0000256" key="1">
    <source>
        <dbReference type="ARBA" id="ARBA00001933"/>
    </source>
</evidence>
<dbReference type="PRINTS" id="PR01182">
    <property type="entry name" value="ORNDCRBXLASE"/>
</dbReference>
<dbReference type="PROSITE" id="PS00878">
    <property type="entry name" value="ODR_DC_2_1"/>
    <property type="match status" value="1"/>
</dbReference>
<dbReference type="PANTHER" id="PTHR11482:SF6">
    <property type="entry name" value="ORNITHINE DECARBOXYLASE 1-RELATED"/>
    <property type="match status" value="1"/>
</dbReference>
<gene>
    <name evidence="9" type="ORF">RGD00_18135</name>
</gene>